<evidence type="ECO:0000313" key="2">
    <source>
        <dbReference type="Proteomes" id="UP000247409"/>
    </source>
</evidence>
<dbReference type="OrthoDB" id="1705416at2759"/>
<dbReference type="InterPro" id="IPR036983">
    <property type="entry name" value="AIM24_sf"/>
</dbReference>
<gene>
    <name evidence="1" type="ORF">BWQ96_02187</name>
</gene>
<dbReference type="AlphaFoldDB" id="A0A2V3J0Q7"/>
<protein>
    <submittedName>
        <fullName evidence="1">Uncharacterized protein</fullName>
    </submittedName>
</protein>
<dbReference type="Proteomes" id="UP000247409">
    <property type="component" value="Unassembled WGS sequence"/>
</dbReference>
<dbReference type="Gene3D" id="3.60.160.10">
    <property type="entry name" value="Mitochondrial biogenesis AIM24"/>
    <property type="match status" value="1"/>
</dbReference>
<dbReference type="InterPro" id="IPR016031">
    <property type="entry name" value="Trp_RNA-bd_attenuator-like_dom"/>
</dbReference>
<organism evidence="1 2">
    <name type="scientific">Gracilariopsis chorda</name>
    <dbReference type="NCBI Taxonomy" id="448386"/>
    <lineage>
        <taxon>Eukaryota</taxon>
        <taxon>Rhodophyta</taxon>
        <taxon>Florideophyceae</taxon>
        <taxon>Rhodymeniophycidae</taxon>
        <taxon>Gracilariales</taxon>
        <taxon>Gracilariaceae</taxon>
        <taxon>Gracilariopsis</taxon>
    </lineage>
</organism>
<proteinExistence type="predicted"/>
<dbReference type="Pfam" id="PF01987">
    <property type="entry name" value="AIM24"/>
    <property type="match status" value="1"/>
</dbReference>
<comment type="caution">
    <text evidence="1">The sequence shown here is derived from an EMBL/GenBank/DDBJ whole genome shotgun (WGS) entry which is preliminary data.</text>
</comment>
<dbReference type="STRING" id="448386.A0A2V3J0Q7"/>
<dbReference type="EMBL" id="NBIV01000017">
    <property type="protein sequence ID" value="PXF47996.1"/>
    <property type="molecule type" value="Genomic_DNA"/>
</dbReference>
<name>A0A2V3J0Q7_9FLOR</name>
<reference evidence="1 2" key="1">
    <citation type="journal article" date="2018" name="Mol. Biol. Evol.">
        <title>Analysis of the draft genome of the red seaweed Gracilariopsis chorda provides insights into genome size evolution in Rhodophyta.</title>
        <authorList>
            <person name="Lee J."/>
            <person name="Yang E.C."/>
            <person name="Graf L."/>
            <person name="Yang J.H."/>
            <person name="Qiu H."/>
            <person name="Zel Zion U."/>
            <person name="Chan C.X."/>
            <person name="Stephens T.G."/>
            <person name="Weber A.P.M."/>
            <person name="Boo G.H."/>
            <person name="Boo S.M."/>
            <person name="Kim K.M."/>
            <person name="Shin Y."/>
            <person name="Jung M."/>
            <person name="Lee S.J."/>
            <person name="Yim H.S."/>
            <person name="Lee J.H."/>
            <person name="Bhattacharya D."/>
            <person name="Yoon H.S."/>
        </authorList>
    </citation>
    <scope>NUCLEOTIDE SEQUENCE [LARGE SCALE GENOMIC DNA]</scope>
    <source>
        <strain evidence="1 2">SKKU-2015</strain>
        <tissue evidence="1">Whole body</tissue>
    </source>
</reference>
<sequence>MAASNPTGNLFDEAVEVQAAEHLGTRYELINPRSLTTMVRVFLDPGHPIRAVPGCMVAHSESVNIQGKLKKSFKTMFGPDEARHQTMTAIEKPGWVLLAPGFYGDLRAVTLSGDMEVYISDGSFLACTDGVTTTSVRQDVKKSMFSGSGLFVKKAKGNGVVFVGGVGSIMEWNLNKDQVLTVDNDHVVLWSKGIGYELTKASAGLRSTALSGEGMVSKFTGPGRVWCHARNAAEIAKWVYSTVPPAVGA</sequence>
<dbReference type="SUPFAM" id="SSF51219">
    <property type="entry name" value="TRAP-like"/>
    <property type="match status" value="1"/>
</dbReference>
<dbReference type="NCBIfam" id="TIGR00266">
    <property type="entry name" value="TIGR00266 family protein"/>
    <property type="match status" value="1"/>
</dbReference>
<accession>A0A2V3J0Q7</accession>
<evidence type="ECO:0000313" key="1">
    <source>
        <dbReference type="EMBL" id="PXF47996.1"/>
    </source>
</evidence>
<dbReference type="InterPro" id="IPR002838">
    <property type="entry name" value="AIM24"/>
</dbReference>
<keyword evidence="2" id="KW-1185">Reference proteome</keyword>
<dbReference type="PANTHER" id="PTHR43657">
    <property type="entry name" value="TRYPTOPHAN RNA-BINDING ATTENUATOR PROTEIN-LIKE PROTEIN"/>
    <property type="match status" value="1"/>
</dbReference>
<dbReference type="PANTHER" id="PTHR43657:SF1">
    <property type="entry name" value="ALTERED INHERITANCE OF MITOCHONDRIA PROTEIN 24, MITOCHONDRIAL"/>
    <property type="match status" value="1"/>
</dbReference>